<dbReference type="EMBL" id="JAUEHU010000010">
    <property type="protein sequence ID" value="MDN0087994.1"/>
    <property type="molecule type" value="Genomic_DNA"/>
</dbReference>
<name>A0AAW7JZJ4_9GAMM</name>
<keyword evidence="4" id="KW-1185">Reference proteome</keyword>
<keyword evidence="1" id="KW-0732">Signal</keyword>
<dbReference type="Pfam" id="PF09619">
    <property type="entry name" value="YscW"/>
    <property type="match status" value="1"/>
</dbReference>
<proteinExistence type="predicted"/>
<accession>A0AAW7JZJ4</accession>
<organism evidence="3 5">
    <name type="scientific">Yersinia nurmii</name>
    <dbReference type="NCBI Taxonomy" id="685706"/>
    <lineage>
        <taxon>Bacteria</taxon>
        <taxon>Pseudomonadati</taxon>
        <taxon>Pseudomonadota</taxon>
        <taxon>Gammaproteobacteria</taxon>
        <taxon>Enterobacterales</taxon>
        <taxon>Yersiniaceae</taxon>
        <taxon>Yersinia</taxon>
    </lineage>
</organism>
<dbReference type="AlphaFoldDB" id="A0AAW7JZJ4"/>
<feature type="chain" id="PRO_5043577656" evidence="1">
    <location>
        <begin position="21"/>
        <end position="159"/>
    </location>
</feature>
<keyword evidence="3" id="KW-0449">Lipoprotein</keyword>
<evidence type="ECO:0000256" key="1">
    <source>
        <dbReference type="SAM" id="SignalP"/>
    </source>
</evidence>
<dbReference type="Proteomes" id="UP000040578">
    <property type="component" value="Unassembled WGS sequence"/>
</dbReference>
<evidence type="ECO:0000313" key="4">
    <source>
        <dbReference type="Proteomes" id="UP000040578"/>
    </source>
</evidence>
<dbReference type="Proteomes" id="UP001167864">
    <property type="component" value="Unassembled WGS sequence"/>
</dbReference>
<feature type="signal peptide" evidence="1">
    <location>
        <begin position="1"/>
        <end position="20"/>
    </location>
</feature>
<evidence type="ECO:0000313" key="5">
    <source>
        <dbReference type="Proteomes" id="UP001167864"/>
    </source>
</evidence>
<dbReference type="InterPro" id="IPR039366">
    <property type="entry name" value="Pilotin"/>
</dbReference>
<comment type="caution">
    <text evidence="3">The sequence shown here is derived from an EMBL/GenBank/DDBJ whole genome shotgun (WGS) entry which is preliminary data.</text>
</comment>
<dbReference type="PANTHER" id="PTHR38013:SF1">
    <property type="entry name" value="GLYCOPROTEIN_POLYSACCHARIDE METABOLISM"/>
    <property type="match status" value="1"/>
</dbReference>
<dbReference type="EMBL" id="CPYD01000007">
    <property type="protein sequence ID" value="CNE66089.1"/>
    <property type="molecule type" value="Genomic_DNA"/>
</dbReference>
<reference evidence="2 4" key="1">
    <citation type="submission" date="2015-03" db="EMBL/GenBank/DDBJ databases">
        <authorList>
            <consortium name="Pathogen Informatics"/>
            <person name="Murphy D."/>
        </authorList>
    </citation>
    <scope>NUCLEOTIDE SEQUENCE [LARGE SCALE GENOMIC DNA]</scope>
    <source>
        <strain evidence="2">Type strain: CIP110231</strain>
        <strain evidence="4">type strain: CIP110231</strain>
    </source>
</reference>
<gene>
    <name evidence="2" type="primary">ybaY</name>
    <name evidence="2" type="ORF">ERS137967_02182</name>
    <name evidence="3" type="ORF">QVN42_11450</name>
</gene>
<dbReference type="PANTHER" id="PTHR38013">
    <property type="entry name" value="GLYCOPROTEIN/POLYSACCHARIDE METABOLISM"/>
    <property type="match status" value="1"/>
</dbReference>
<sequence length="159" mass="16383">MKLWQIVGGAALTVSLAGCANHGAEIPTQTAGNTAATPAAIAQPSVRGTVNIRERVALPPDAVITVTLSDASLADAPSKVIAQRAVRTDGKQAPFTFVLPFNPAEITPNARIILSAAITQNGQLLFITDTIQEVINRGQGTNADLVLVPVTSAPIQTAP</sequence>
<dbReference type="RefSeq" id="WP_049598571.1">
    <property type="nucleotide sequence ID" value="NZ_CPYD01000007.1"/>
</dbReference>
<evidence type="ECO:0000313" key="2">
    <source>
        <dbReference type="EMBL" id="CNE66089.1"/>
    </source>
</evidence>
<protein>
    <submittedName>
        <fullName evidence="2 3">Lipoprotein</fullName>
    </submittedName>
</protein>
<dbReference type="InterPro" id="IPR053196">
    <property type="entry name" value="Lipoprotein_YbaY-like"/>
</dbReference>
<dbReference type="PROSITE" id="PS51257">
    <property type="entry name" value="PROKAR_LIPOPROTEIN"/>
    <property type="match status" value="1"/>
</dbReference>
<evidence type="ECO:0000313" key="3">
    <source>
        <dbReference type="EMBL" id="MDN0087994.1"/>
    </source>
</evidence>
<reference evidence="3" key="2">
    <citation type="submission" date="2023-06" db="EMBL/GenBank/DDBJ databases">
        <authorList>
            <person name="Polev D.E."/>
            <person name="Saitova A.T."/>
            <person name="Bogumilchik E.A."/>
            <person name="Kokorina G.I."/>
            <person name="Voskresenskaia E.A."/>
        </authorList>
    </citation>
    <scope>NUCLEOTIDE SEQUENCE</scope>
    <source>
        <strain evidence="3">2145 StPb PI</strain>
    </source>
</reference>